<gene>
    <name evidence="2" type="ORF">PXEA_LOCUS28212</name>
</gene>
<proteinExistence type="predicted"/>
<evidence type="ECO:0000313" key="2">
    <source>
        <dbReference type="EMBL" id="VEL34772.1"/>
    </source>
</evidence>
<reference evidence="2" key="1">
    <citation type="submission" date="2018-11" db="EMBL/GenBank/DDBJ databases">
        <authorList>
            <consortium name="Pathogen Informatics"/>
        </authorList>
    </citation>
    <scope>NUCLEOTIDE SEQUENCE</scope>
</reference>
<feature type="region of interest" description="Disordered" evidence="1">
    <location>
        <begin position="96"/>
        <end position="115"/>
    </location>
</feature>
<evidence type="ECO:0000256" key="1">
    <source>
        <dbReference type="SAM" id="MobiDB-lite"/>
    </source>
</evidence>
<feature type="compositionally biased region" description="Low complexity" evidence="1">
    <location>
        <begin position="97"/>
        <end position="108"/>
    </location>
</feature>
<keyword evidence="3" id="KW-1185">Reference proteome</keyword>
<protein>
    <submittedName>
        <fullName evidence="2">Uncharacterized protein</fullName>
    </submittedName>
</protein>
<feature type="region of interest" description="Disordered" evidence="1">
    <location>
        <begin position="180"/>
        <end position="227"/>
    </location>
</feature>
<evidence type="ECO:0000313" key="3">
    <source>
        <dbReference type="Proteomes" id="UP000784294"/>
    </source>
</evidence>
<feature type="compositionally biased region" description="Low complexity" evidence="1">
    <location>
        <begin position="185"/>
        <end position="196"/>
    </location>
</feature>
<dbReference type="AlphaFoldDB" id="A0A448XEQ6"/>
<name>A0A448XEQ6_9PLAT</name>
<accession>A0A448XEQ6</accession>
<sequence>MSLYQLANLKTAAPQPPCNQVYSDSQWLPSVNFYQVLANNCAESPGPESNQQNSTVQAMTCPEPSWPDRPAAGFGVPGKRSCLKIAVLGTNESTEMSAATSPLTSTTAGVGERGKNNLSLVRSPAIPESLSTSDKKTACRVGSFSPLGAGGEYQTLQAVCGESQAVDDLFCGYNTLLPNNRPGLQTNRQQNTYRRQMPAKEAKPATSMASRQPTYPPGSEQKSSPVKLANALGGFSFV</sequence>
<organism evidence="2 3">
    <name type="scientific">Protopolystoma xenopodis</name>
    <dbReference type="NCBI Taxonomy" id="117903"/>
    <lineage>
        <taxon>Eukaryota</taxon>
        <taxon>Metazoa</taxon>
        <taxon>Spiralia</taxon>
        <taxon>Lophotrochozoa</taxon>
        <taxon>Platyhelminthes</taxon>
        <taxon>Monogenea</taxon>
        <taxon>Polyopisthocotylea</taxon>
        <taxon>Polystomatidea</taxon>
        <taxon>Polystomatidae</taxon>
        <taxon>Protopolystoma</taxon>
    </lineage>
</organism>
<dbReference type="Proteomes" id="UP000784294">
    <property type="component" value="Unassembled WGS sequence"/>
</dbReference>
<dbReference type="EMBL" id="CAAALY010248361">
    <property type="protein sequence ID" value="VEL34772.1"/>
    <property type="molecule type" value="Genomic_DNA"/>
</dbReference>
<comment type="caution">
    <text evidence="2">The sequence shown here is derived from an EMBL/GenBank/DDBJ whole genome shotgun (WGS) entry which is preliminary data.</text>
</comment>